<proteinExistence type="predicted"/>
<protein>
    <submittedName>
        <fullName evidence="1">Uncharacterized protein</fullName>
    </submittedName>
</protein>
<organism evidence="1 2">
    <name type="scientific">Cytobacillus praedii</name>
    <dbReference type="NCBI Taxonomy" id="1742358"/>
    <lineage>
        <taxon>Bacteria</taxon>
        <taxon>Bacillati</taxon>
        <taxon>Bacillota</taxon>
        <taxon>Bacilli</taxon>
        <taxon>Bacillales</taxon>
        <taxon>Bacillaceae</taxon>
        <taxon>Cytobacillus</taxon>
    </lineage>
</organism>
<gene>
    <name evidence="1" type="ORF">E0Y62_12150</name>
</gene>
<evidence type="ECO:0000313" key="2">
    <source>
        <dbReference type="Proteomes" id="UP000293846"/>
    </source>
</evidence>
<dbReference type="RefSeq" id="WP_057762533.1">
    <property type="nucleotide sequence ID" value="NZ_CP183326.1"/>
</dbReference>
<comment type="caution">
    <text evidence="1">The sequence shown here is derived from an EMBL/GenBank/DDBJ whole genome shotgun (WGS) entry which is preliminary data.</text>
</comment>
<dbReference type="OrthoDB" id="2903733at2"/>
<dbReference type="AlphaFoldDB" id="A0A4R1AUD8"/>
<name>A0A4R1AUD8_9BACI</name>
<evidence type="ECO:0000313" key="1">
    <source>
        <dbReference type="EMBL" id="TCJ03920.1"/>
    </source>
</evidence>
<keyword evidence="2" id="KW-1185">Reference proteome</keyword>
<dbReference type="Proteomes" id="UP000293846">
    <property type="component" value="Unassembled WGS sequence"/>
</dbReference>
<reference evidence="1 2" key="1">
    <citation type="submission" date="2019-03" db="EMBL/GenBank/DDBJ databases">
        <authorList>
            <person name="Jensen L."/>
            <person name="Storgaard J."/>
            <person name="Sulaj E."/>
            <person name="Schramm A."/>
            <person name="Marshall I.P.G."/>
        </authorList>
    </citation>
    <scope>NUCLEOTIDE SEQUENCE [LARGE SCALE GENOMIC DNA]</scope>
    <source>
        <strain evidence="1 2">2017H2G3</strain>
    </source>
</reference>
<accession>A0A4R1AUD8</accession>
<sequence>MKRYCLKHDYKSFVKGTKFYVVAESEFIGVKEFVLRTQDLKRRLIIDEDELNKHFLRLYGE</sequence>
<dbReference type="EMBL" id="SJTH01000012">
    <property type="protein sequence ID" value="TCJ03920.1"/>
    <property type="molecule type" value="Genomic_DNA"/>
</dbReference>